<evidence type="ECO:0000313" key="6">
    <source>
        <dbReference type="EMBL" id="MFC5751607.1"/>
    </source>
</evidence>
<protein>
    <submittedName>
        <fullName evidence="6">ABC transporter substrate-binding protein</fullName>
    </submittedName>
</protein>
<comment type="caution">
    <text evidence="6">The sequence shown here is derived from an EMBL/GenBank/DDBJ whole genome shotgun (WGS) entry which is preliminary data.</text>
</comment>
<accession>A0ABW1AAN3</accession>
<proteinExistence type="inferred from homology"/>
<dbReference type="PANTHER" id="PTHR30024">
    <property type="entry name" value="ALIPHATIC SULFONATES-BINDING PROTEIN-RELATED"/>
    <property type="match status" value="1"/>
</dbReference>
<evidence type="ECO:0000313" key="7">
    <source>
        <dbReference type="Proteomes" id="UP001596074"/>
    </source>
</evidence>
<comment type="similarity">
    <text evidence="2">Belongs to the bacterial solute-binding protein SsuA/TauA family.</text>
</comment>
<organism evidence="6 7">
    <name type="scientific">Actinomadura rugatobispora</name>
    <dbReference type="NCBI Taxonomy" id="1994"/>
    <lineage>
        <taxon>Bacteria</taxon>
        <taxon>Bacillati</taxon>
        <taxon>Actinomycetota</taxon>
        <taxon>Actinomycetes</taxon>
        <taxon>Streptosporangiales</taxon>
        <taxon>Thermomonosporaceae</taxon>
        <taxon>Actinomadura</taxon>
    </lineage>
</organism>
<name>A0ABW1AAN3_9ACTN</name>
<dbReference type="InterPro" id="IPR015168">
    <property type="entry name" value="SsuA/THI5"/>
</dbReference>
<feature type="chain" id="PRO_5046714117" evidence="4">
    <location>
        <begin position="22"/>
        <end position="336"/>
    </location>
</feature>
<dbReference type="RefSeq" id="WP_378287538.1">
    <property type="nucleotide sequence ID" value="NZ_JBHSON010000072.1"/>
</dbReference>
<keyword evidence="3 4" id="KW-0732">Signal</keyword>
<dbReference type="EMBL" id="JBHSON010000072">
    <property type="protein sequence ID" value="MFC5751607.1"/>
    <property type="molecule type" value="Genomic_DNA"/>
</dbReference>
<reference evidence="7" key="1">
    <citation type="journal article" date="2019" name="Int. J. Syst. Evol. Microbiol.">
        <title>The Global Catalogue of Microorganisms (GCM) 10K type strain sequencing project: providing services to taxonomists for standard genome sequencing and annotation.</title>
        <authorList>
            <consortium name="The Broad Institute Genomics Platform"/>
            <consortium name="The Broad Institute Genome Sequencing Center for Infectious Disease"/>
            <person name="Wu L."/>
            <person name="Ma J."/>
        </authorList>
    </citation>
    <scope>NUCLEOTIDE SEQUENCE [LARGE SCALE GENOMIC DNA]</scope>
    <source>
        <strain evidence="7">KCTC 42087</strain>
    </source>
</reference>
<dbReference type="SUPFAM" id="SSF53850">
    <property type="entry name" value="Periplasmic binding protein-like II"/>
    <property type="match status" value="1"/>
</dbReference>
<evidence type="ECO:0000259" key="5">
    <source>
        <dbReference type="Pfam" id="PF09084"/>
    </source>
</evidence>
<evidence type="ECO:0000256" key="2">
    <source>
        <dbReference type="ARBA" id="ARBA00010742"/>
    </source>
</evidence>
<dbReference type="PROSITE" id="PS51257">
    <property type="entry name" value="PROKAR_LIPOPROTEIN"/>
    <property type="match status" value="1"/>
</dbReference>
<evidence type="ECO:0000256" key="4">
    <source>
        <dbReference type="SAM" id="SignalP"/>
    </source>
</evidence>
<evidence type="ECO:0000256" key="3">
    <source>
        <dbReference type="ARBA" id="ARBA00022729"/>
    </source>
</evidence>
<keyword evidence="7" id="KW-1185">Reference proteome</keyword>
<feature type="signal peptide" evidence="4">
    <location>
        <begin position="1"/>
        <end position="21"/>
    </location>
</feature>
<dbReference type="Pfam" id="PF09084">
    <property type="entry name" value="NMT1"/>
    <property type="match status" value="1"/>
</dbReference>
<gene>
    <name evidence="6" type="ORF">ACFPZN_38830</name>
</gene>
<comment type="subcellular location">
    <subcellularLocation>
        <location evidence="1">Periplasm</location>
    </subcellularLocation>
</comment>
<feature type="domain" description="SsuA/THI5-like" evidence="5">
    <location>
        <begin position="43"/>
        <end position="262"/>
    </location>
</feature>
<evidence type="ECO:0000256" key="1">
    <source>
        <dbReference type="ARBA" id="ARBA00004418"/>
    </source>
</evidence>
<dbReference type="Proteomes" id="UP001596074">
    <property type="component" value="Unassembled WGS sequence"/>
</dbReference>
<dbReference type="PANTHER" id="PTHR30024:SF47">
    <property type="entry name" value="TAURINE-BINDING PERIPLASMIC PROTEIN"/>
    <property type="match status" value="1"/>
</dbReference>
<sequence length="336" mass="35033">MNKMTCALVSVACALSLAACGAGGDSKAGTINVATSLTASDSPFILGSEAGVWKKRGLEAENVPMQGAAPALAGLANGSIQTVQQGPVVMAQANQKGADLRYFCGVGPVIWNGLIVDSDGPLAGMAGLPYKQKIAALKGKSIGVSALKSTTELLGGMMLEAGGLKASDVSYVAIGYGKGALSALDQGRVDAVVTYPFLTQQGEDRVKLFVDVPNEKDAPSDMYNTMSSGWMANKDWLDKNPDKAQKFCAAFGDALDYVTAEQNRDTVAAGLQKSFGVPSLDLAKQVVSKDGPMRLLSTKLDCGALQRAIELAEKQGQIKSEPKMTCDNMIWKAPAS</sequence>
<dbReference type="Gene3D" id="3.40.190.10">
    <property type="entry name" value="Periplasmic binding protein-like II"/>
    <property type="match status" value="2"/>
</dbReference>